<gene>
    <name evidence="3" type="ORF">GCM10010503_52190</name>
</gene>
<dbReference type="SUPFAM" id="SSF51695">
    <property type="entry name" value="PLC-like phosphodiesterases"/>
    <property type="match status" value="1"/>
</dbReference>
<evidence type="ECO:0000259" key="2">
    <source>
        <dbReference type="PROSITE" id="PS51704"/>
    </source>
</evidence>
<name>A0A918JAE0_9ACTN</name>
<comment type="caution">
    <text evidence="3">The sequence shown here is derived from an EMBL/GenBank/DDBJ whole genome shotgun (WGS) entry which is preliminary data.</text>
</comment>
<evidence type="ECO:0000313" key="3">
    <source>
        <dbReference type="EMBL" id="GGW68412.1"/>
    </source>
</evidence>
<dbReference type="Gene3D" id="3.20.20.190">
    <property type="entry name" value="Phosphatidylinositol (PI) phosphodiesterase"/>
    <property type="match status" value="1"/>
</dbReference>
<organism evidence="3 4">
    <name type="scientific">Streptomyces lucensis JCM 4490</name>
    <dbReference type="NCBI Taxonomy" id="1306176"/>
    <lineage>
        <taxon>Bacteria</taxon>
        <taxon>Bacillati</taxon>
        <taxon>Actinomycetota</taxon>
        <taxon>Actinomycetes</taxon>
        <taxon>Kitasatosporales</taxon>
        <taxon>Streptomycetaceae</taxon>
        <taxon>Streptomyces</taxon>
    </lineage>
</organism>
<sequence length="290" mass="31577">MHTRVMTATAVAVLGTVATMVSPASRALAGEVAVPTVIAHRGASSHAPENTLASIDKAAQLGFSWVENDVQRTKDGELVVIHDDSLRRTTDVEDVFPGRAPWKVKDFTAAEIARLDAGSWFSPAYAGARVPTLKEYMRRVEHNHEKLLLEIKNPELYPGIEQETLKLLGNEGWLDRGHLGRLVVQSFDADSVRTVHELRPAVTTAYLGTPTVTQLPRYARFTDLVNPSFTSLSAGYVAAVHAFDGPHGRPLRMFTWTVDDAVAAREVAGYGVDGIITNRPEVVRSAVSAD</sequence>
<keyword evidence="1" id="KW-0732">Signal</keyword>
<dbReference type="PROSITE" id="PS51704">
    <property type="entry name" value="GP_PDE"/>
    <property type="match status" value="1"/>
</dbReference>
<feature type="domain" description="GP-PDE" evidence="2">
    <location>
        <begin position="35"/>
        <end position="287"/>
    </location>
</feature>
<dbReference type="InterPro" id="IPR030395">
    <property type="entry name" value="GP_PDE_dom"/>
</dbReference>
<dbReference type="GO" id="GO:0006629">
    <property type="term" value="P:lipid metabolic process"/>
    <property type="evidence" value="ECO:0007669"/>
    <property type="project" value="InterPro"/>
</dbReference>
<dbReference type="GO" id="GO:0008081">
    <property type="term" value="F:phosphoric diester hydrolase activity"/>
    <property type="evidence" value="ECO:0007669"/>
    <property type="project" value="InterPro"/>
</dbReference>
<keyword evidence="4" id="KW-1185">Reference proteome</keyword>
<protein>
    <submittedName>
        <fullName evidence="3">Hydrolase</fullName>
    </submittedName>
</protein>
<feature type="signal peptide" evidence="1">
    <location>
        <begin position="1"/>
        <end position="29"/>
    </location>
</feature>
<dbReference type="Proteomes" id="UP000620224">
    <property type="component" value="Unassembled WGS sequence"/>
</dbReference>
<reference evidence="3 4" key="1">
    <citation type="journal article" date="2014" name="Int. J. Syst. Evol. Microbiol.">
        <title>Complete genome sequence of Corynebacterium casei LMG S-19264T (=DSM 44701T), isolated from a smear-ripened cheese.</title>
        <authorList>
            <consortium name="US DOE Joint Genome Institute (JGI-PGF)"/>
            <person name="Walter F."/>
            <person name="Albersmeier A."/>
            <person name="Kalinowski J."/>
            <person name="Ruckert C."/>
        </authorList>
    </citation>
    <scope>NUCLEOTIDE SEQUENCE [LARGE SCALE GENOMIC DNA]</scope>
    <source>
        <strain evidence="3 4">JCM 4490</strain>
    </source>
</reference>
<accession>A0A918JAE0</accession>
<feature type="chain" id="PRO_5037402714" evidence="1">
    <location>
        <begin position="30"/>
        <end position="290"/>
    </location>
</feature>
<dbReference type="AlphaFoldDB" id="A0A918JAE0"/>
<dbReference type="EMBL" id="BMUE01000012">
    <property type="protein sequence ID" value="GGW68412.1"/>
    <property type="molecule type" value="Genomic_DNA"/>
</dbReference>
<evidence type="ECO:0000256" key="1">
    <source>
        <dbReference type="SAM" id="SignalP"/>
    </source>
</evidence>
<dbReference type="PANTHER" id="PTHR46211:SF1">
    <property type="entry name" value="GLYCEROPHOSPHODIESTER PHOSPHODIESTERASE, CYTOPLASMIC"/>
    <property type="match status" value="1"/>
</dbReference>
<keyword evidence="3" id="KW-0378">Hydrolase</keyword>
<proteinExistence type="predicted"/>
<evidence type="ECO:0000313" key="4">
    <source>
        <dbReference type="Proteomes" id="UP000620224"/>
    </source>
</evidence>
<dbReference type="PANTHER" id="PTHR46211">
    <property type="entry name" value="GLYCEROPHOSPHORYL DIESTER PHOSPHODIESTERASE"/>
    <property type="match status" value="1"/>
</dbReference>
<dbReference type="Pfam" id="PF03009">
    <property type="entry name" value="GDPD"/>
    <property type="match status" value="1"/>
</dbReference>
<dbReference type="InterPro" id="IPR017946">
    <property type="entry name" value="PLC-like_Pdiesterase_TIM-brl"/>
</dbReference>
<dbReference type="RefSeq" id="WP_190017785.1">
    <property type="nucleotide sequence ID" value="NZ_BMUE01000012.1"/>
</dbReference>